<gene>
    <name evidence="3" type="ORF">PACLA_8A089152</name>
</gene>
<protein>
    <submittedName>
        <fullName evidence="3">Uncharacterized protein</fullName>
    </submittedName>
</protein>
<feature type="compositionally biased region" description="Polar residues" evidence="1">
    <location>
        <begin position="78"/>
        <end position="95"/>
    </location>
</feature>
<organism evidence="3 4">
    <name type="scientific">Paramuricea clavata</name>
    <name type="common">Red gorgonian</name>
    <name type="synonym">Violescent sea-whip</name>
    <dbReference type="NCBI Taxonomy" id="317549"/>
    <lineage>
        <taxon>Eukaryota</taxon>
        <taxon>Metazoa</taxon>
        <taxon>Cnidaria</taxon>
        <taxon>Anthozoa</taxon>
        <taxon>Octocorallia</taxon>
        <taxon>Malacalcyonacea</taxon>
        <taxon>Plexauridae</taxon>
        <taxon>Paramuricea</taxon>
    </lineage>
</organism>
<evidence type="ECO:0000313" key="3">
    <source>
        <dbReference type="EMBL" id="CAB4023869.1"/>
    </source>
</evidence>
<feature type="non-terminal residue" evidence="3">
    <location>
        <position position="1"/>
    </location>
</feature>
<name>A0A6S7KU16_PARCT</name>
<keyword evidence="4" id="KW-1185">Reference proteome</keyword>
<keyword evidence="2" id="KW-0472">Membrane</keyword>
<feature type="region of interest" description="Disordered" evidence="1">
    <location>
        <begin position="78"/>
        <end position="101"/>
    </location>
</feature>
<dbReference type="EMBL" id="CACRXK020012725">
    <property type="protein sequence ID" value="CAB4023869.1"/>
    <property type="molecule type" value="Genomic_DNA"/>
</dbReference>
<comment type="caution">
    <text evidence="3">The sequence shown here is derived from an EMBL/GenBank/DDBJ whole genome shotgun (WGS) entry which is preliminary data.</text>
</comment>
<evidence type="ECO:0000256" key="1">
    <source>
        <dbReference type="SAM" id="MobiDB-lite"/>
    </source>
</evidence>
<feature type="transmembrane region" description="Helical" evidence="2">
    <location>
        <begin position="34"/>
        <end position="56"/>
    </location>
</feature>
<evidence type="ECO:0000313" key="4">
    <source>
        <dbReference type="Proteomes" id="UP001152795"/>
    </source>
</evidence>
<dbReference type="Proteomes" id="UP001152795">
    <property type="component" value="Unassembled WGS sequence"/>
</dbReference>
<accession>A0A6S7KU16</accession>
<proteinExistence type="predicted"/>
<keyword evidence="2" id="KW-0812">Transmembrane</keyword>
<keyword evidence="2" id="KW-1133">Transmembrane helix</keyword>
<sequence>IYAAANDLKVEWAVVKGVSSFAGSEDMTEPWQSFATAMAVSVIYNMFKYSIVLRYWPRNKETQDAKVPDAAMAVDSSTFVSPNETSGEASSSGNCLVTLRL</sequence>
<reference evidence="3" key="1">
    <citation type="submission" date="2020-04" db="EMBL/GenBank/DDBJ databases">
        <authorList>
            <person name="Alioto T."/>
            <person name="Alioto T."/>
            <person name="Gomez Garrido J."/>
        </authorList>
    </citation>
    <scope>NUCLEOTIDE SEQUENCE</scope>
    <source>
        <strain evidence="3">A484AB</strain>
    </source>
</reference>
<dbReference type="AlphaFoldDB" id="A0A6S7KU16"/>
<evidence type="ECO:0000256" key="2">
    <source>
        <dbReference type="SAM" id="Phobius"/>
    </source>
</evidence>